<dbReference type="GO" id="GO:0008168">
    <property type="term" value="F:methyltransferase activity"/>
    <property type="evidence" value="ECO:0007669"/>
    <property type="project" value="UniProtKB-KW"/>
</dbReference>
<sequence length="206" mass="22685">MKTNPKDLVARGYDAIAEIYLDRFSSSNVREAWLSELIVALPPKSQVLDLGCGAGVPVAERLCLSGHTVTGVDSSTRQIEIARERVPRATFLQSDMMTVDLPFSSFDGIAAFYSITHVAATEQGLLLSRIGEWLKPAGVFVGSFGTGSAHDWVGKWLGTDMFFSHNSDAVTFDFVRQAGLQIIRAEVVQQDNEDARFLWIVARKMN</sequence>
<dbReference type="STRING" id="316055.RPE_2280"/>
<dbReference type="PANTHER" id="PTHR43861:SF1">
    <property type="entry name" value="TRANS-ACONITATE 2-METHYLTRANSFERASE"/>
    <property type="match status" value="1"/>
</dbReference>
<dbReference type="GO" id="GO:0032259">
    <property type="term" value="P:methylation"/>
    <property type="evidence" value="ECO:0007669"/>
    <property type="project" value="UniProtKB-KW"/>
</dbReference>
<dbReference type="eggNOG" id="COG2226">
    <property type="taxonomic scope" value="Bacteria"/>
</dbReference>
<keyword evidence="1 4" id="KW-0489">Methyltransferase</keyword>
<evidence type="ECO:0000313" key="4">
    <source>
        <dbReference type="EMBL" id="ABJ06222.1"/>
    </source>
</evidence>
<dbReference type="CDD" id="cd02440">
    <property type="entry name" value="AdoMet_MTases"/>
    <property type="match status" value="1"/>
</dbReference>
<dbReference type="SUPFAM" id="SSF53335">
    <property type="entry name" value="S-adenosyl-L-methionine-dependent methyltransferases"/>
    <property type="match status" value="1"/>
</dbReference>
<dbReference type="Pfam" id="PF13649">
    <property type="entry name" value="Methyltransf_25"/>
    <property type="match status" value="1"/>
</dbReference>
<dbReference type="Gene3D" id="3.40.50.150">
    <property type="entry name" value="Vaccinia Virus protein VP39"/>
    <property type="match status" value="1"/>
</dbReference>
<accession>Q07PB2</accession>
<proteinExistence type="predicted"/>
<dbReference type="OrthoDB" id="9765084at2"/>
<dbReference type="EMBL" id="CP000463">
    <property type="protein sequence ID" value="ABJ06222.1"/>
    <property type="molecule type" value="Genomic_DNA"/>
</dbReference>
<keyword evidence="2 4" id="KW-0808">Transferase</keyword>
<dbReference type="AlphaFoldDB" id="Q07PB2"/>
<evidence type="ECO:0000256" key="2">
    <source>
        <dbReference type="ARBA" id="ARBA00022679"/>
    </source>
</evidence>
<evidence type="ECO:0000259" key="3">
    <source>
        <dbReference type="Pfam" id="PF13649"/>
    </source>
</evidence>
<gene>
    <name evidence="4" type="ordered locus">RPE_2280</name>
</gene>
<evidence type="ECO:0000256" key="1">
    <source>
        <dbReference type="ARBA" id="ARBA00022603"/>
    </source>
</evidence>
<organism evidence="4">
    <name type="scientific">Rhodopseudomonas palustris (strain BisA53)</name>
    <dbReference type="NCBI Taxonomy" id="316055"/>
    <lineage>
        <taxon>Bacteria</taxon>
        <taxon>Pseudomonadati</taxon>
        <taxon>Pseudomonadota</taxon>
        <taxon>Alphaproteobacteria</taxon>
        <taxon>Hyphomicrobiales</taxon>
        <taxon>Nitrobacteraceae</taxon>
        <taxon>Rhodopseudomonas</taxon>
    </lineage>
</organism>
<dbReference type="InterPro" id="IPR029063">
    <property type="entry name" value="SAM-dependent_MTases_sf"/>
</dbReference>
<name>Q07PB2_RHOP5</name>
<dbReference type="HOGENOM" id="CLU_060397_2_0_5"/>
<dbReference type="InterPro" id="IPR041698">
    <property type="entry name" value="Methyltransf_25"/>
</dbReference>
<reference evidence="4" key="1">
    <citation type="submission" date="2006-09" db="EMBL/GenBank/DDBJ databases">
        <title>Complete sequence of Rhodopseudomonas palustris BisA53.</title>
        <authorList>
            <consortium name="US DOE Joint Genome Institute"/>
            <person name="Copeland A."/>
            <person name="Lucas S."/>
            <person name="Lapidus A."/>
            <person name="Barry K."/>
            <person name="Detter J.C."/>
            <person name="Glavina del Rio T."/>
            <person name="Hammon N."/>
            <person name="Israni S."/>
            <person name="Dalin E."/>
            <person name="Tice H."/>
            <person name="Pitluck S."/>
            <person name="Chain P."/>
            <person name="Malfatti S."/>
            <person name="Shin M."/>
            <person name="Vergez L."/>
            <person name="Schmutz J."/>
            <person name="Larimer F."/>
            <person name="Land M."/>
            <person name="Hauser L."/>
            <person name="Pelletier D.A."/>
            <person name="Kyrpides N."/>
            <person name="Kim E."/>
            <person name="Harwood C.S."/>
            <person name="Oda Y."/>
            <person name="Richardson P."/>
        </authorList>
    </citation>
    <scope>NUCLEOTIDE SEQUENCE [LARGE SCALE GENOMIC DNA]</scope>
    <source>
        <strain evidence="4">BisA53</strain>
    </source>
</reference>
<dbReference type="PANTHER" id="PTHR43861">
    <property type="entry name" value="TRANS-ACONITATE 2-METHYLTRANSFERASE-RELATED"/>
    <property type="match status" value="1"/>
</dbReference>
<protein>
    <submittedName>
        <fullName evidence="4">Methyltransferase type 11</fullName>
    </submittedName>
</protein>
<dbReference type="KEGG" id="rpe:RPE_2280"/>
<feature type="domain" description="Methyltransferase" evidence="3">
    <location>
        <begin position="47"/>
        <end position="138"/>
    </location>
</feature>